<feature type="active site" description="Nucleophile" evidence="6">
    <location>
        <position position="96"/>
    </location>
</feature>
<dbReference type="InterPro" id="IPR027478">
    <property type="entry name" value="LdcA_N"/>
</dbReference>
<dbReference type="InterPro" id="IPR003507">
    <property type="entry name" value="S66_fam"/>
</dbReference>
<sequence length="288" mass="32011">MKNVFIITPSYLIRKKRDFAAGISQLTRLGFNVVNPQFPETLPSSREKAEQLHAAFADPEIDMLLALRGGYSAMKTLQLIDFELIGRHPKLIAGFSDLSALLNPIYERTGLVTLHAPMLINLDAPTPFTLKSLRNAVNGYPQKDLFKGARLTVYQPGAATGVLKGGNLITLTALIGTDWEIDTRGSILFFEDVDEKLHEVDRYLTQWILAGRFAGIRALILGDFRGIRSRRVYEILASQMELDFPVVHCPNIGHVANKLTLPIGAEVELDTERGQLLIRDMAFPGGNR</sequence>
<evidence type="ECO:0000313" key="10">
    <source>
        <dbReference type="Proteomes" id="UP000236340"/>
    </source>
</evidence>
<evidence type="ECO:0000313" key="9">
    <source>
        <dbReference type="EMBL" id="PNU19147.1"/>
    </source>
</evidence>
<feature type="domain" description="LD-carboxypeptidase N-terminal" evidence="7">
    <location>
        <begin position="4"/>
        <end position="116"/>
    </location>
</feature>
<dbReference type="InterPro" id="IPR029062">
    <property type="entry name" value="Class_I_gatase-like"/>
</dbReference>
<dbReference type="InterPro" id="IPR027461">
    <property type="entry name" value="Carboxypeptidase_A_C_sf"/>
</dbReference>
<protein>
    <submittedName>
        <fullName evidence="9">LD-carboxypeptidase</fullName>
    </submittedName>
</protein>
<feature type="active site" description="Charge relay system" evidence="6">
    <location>
        <position position="191"/>
    </location>
</feature>
<evidence type="ECO:0000259" key="7">
    <source>
        <dbReference type="Pfam" id="PF02016"/>
    </source>
</evidence>
<dbReference type="EMBL" id="PPFX01000038">
    <property type="protein sequence ID" value="PNU19147.1"/>
    <property type="molecule type" value="Genomic_DNA"/>
</dbReference>
<feature type="active site" description="Charge relay system" evidence="6">
    <location>
        <position position="254"/>
    </location>
</feature>
<keyword evidence="5" id="KW-0720">Serine protease</keyword>
<keyword evidence="4" id="KW-0378">Hydrolase</keyword>
<dbReference type="Gene3D" id="3.40.50.10740">
    <property type="entry name" value="Class I glutamine amidotransferase-like"/>
    <property type="match status" value="1"/>
</dbReference>
<comment type="caution">
    <text evidence="9">The sequence shown here is derived from an EMBL/GenBank/DDBJ whole genome shotgun (WGS) entry which is preliminary data.</text>
</comment>
<dbReference type="PANTHER" id="PTHR30237">
    <property type="entry name" value="MURAMOYLTETRAPEPTIDE CARBOXYPEPTIDASE"/>
    <property type="match status" value="1"/>
</dbReference>
<evidence type="ECO:0000256" key="2">
    <source>
        <dbReference type="ARBA" id="ARBA00022645"/>
    </source>
</evidence>
<dbReference type="GO" id="GO:0008236">
    <property type="term" value="F:serine-type peptidase activity"/>
    <property type="evidence" value="ECO:0007669"/>
    <property type="project" value="UniProtKB-KW"/>
</dbReference>
<proteinExistence type="inferred from homology"/>
<dbReference type="CDD" id="cd07025">
    <property type="entry name" value="Peptidase_S66"/>
    <property type="match status" value="1"/>
</dbReference>
<keyword evidence="3" id="KW-0645">Protease</keyword>
<feature type="domain" description="LD-carboxypeptidase C-terminal" evidence="8">
    <location>
        <begin position="160"/>
        <end position="269"/>
    </location>
</feature>
<accession>A0A2K2H7B3</accession>
<dbReference type="Pfam" id="PF02016">
    <property type="entry name" value="Peptidase_S66"/>
    <property type="match status" value="1"/>
</dbReference>
<reference evidence="9 10" key="1">
    <citation type="journal article" date="2018" name="Genome Announc.">
        <title>Genome Sequence of Geothermobacter sp. HR-1 Iron Reducer from the Loihi Seamount.</title>
        <authorList>
            <person name="Smith H."/>
            <person name="Abuyen K."/>
            <person name="Tremblay J."/>
            <person name="Savalia P."/>
            <person name="Perez-Rodriguez I."/>
            <person name="Emerson D."/>
            <person name="Tully B."/>
            <person name="Amend J."/>
        </authorList>
    </citation>
    <scope>NUCLEOTIDE SEQUENCE [LARGE SCALE GENOMIC DNA]</scope>
    <source>
        <strain evidence="9 10">HR-1</strain>
    </source>
</reference>
<comment type="similarity">
    <text evidence="1">Belongs to the peptidase S66 family.</text>
</comment>
<evidence type="ECO:0000256" key="5">
    <source>
        <dbReference type="ARBA" id="ARBA00022825"/>
    </source>
</evidence>
<dbReference type="InterPro" id="IPR040449">
    <property type="entry name" value="Peptidase_S66_N"/>
</dbReference>
<dbReference type="AlphaFoldDB" id="A0A2K2H7B3"/>
<keyword evidence="2 9" id="KW-0121">Carboxypeptidase</keyword>
<evidence type="ECO:0000256" key="3">
    <source>
        <dbReference type="ARBA" id="ARBA00022670"/>
    </source>
</evidence>
<dbReference type="Gene3D" id="3.50.30.60">
    <property type="entry name" value="LD-carboxypeptidase A C-terminal domain-like"/>
    <property type="match status" value="1"/>
</dbReference>
<name>A0A2K2H7B3_9BACT</name>
<dbReference type="GO" id="GO:0006508">
    <property type="term" value="P:proteolysis"/>
    <property type="evidence" value="ECO:0007669"/>
    <property type="project" value="UniProtKB-KW"/>
</dbReference>
<dbReference type="InterPro" id="IPR040921">
    <property type="entry name" value="Peptidase_S66C"/>
</dbReference>
<dbReference type="Pfam" id="PF17676">
    <property type="entry name" value="Peptidase_S66C"/>
    <property type="match status" value="1"/>
</dbReference>
<dbReference type="GO" id="GO:0004180">
    <property type="term" value="F:carboxypeptidase activity"/>
    <property type="evidence" value="ECO:0007669"/>
    <property type="project" value="UniProtKB-KW"/>
</dbReference>
<dbReference type="PIRSF" id="PIRSF028757">
    <property type="entry name" value="LD-carboxypeptidase"/>
    <property type="match status" value="1"/>
</dbReference>
<dbReference type="SUPFAM" id="SSF52317">
    <property type="entry name" value="Class I glutamine amidotransferase-like"/>
    <property type="match status" value="1"/>
</dbReference>
<evidence type="ECO:0000256" key="6">
    <source>
        <dbReference type="PIRSR" id="PIRSR028757-1"/>
    </source>
</evidence>
<dbReference type="SUPFAM" id="SSF141986">
    <property type="entry name" value="LD-carboxypeptidase A C-terminal domain-like"/>
    <property type="match status" value="1"/>
</dbReference>
<evidence type="ECO:0000256" key="1">
    <source>
        <dbReference type="ARBA" id="ARBA00010233"/>
    </source>
</evidence>
<dbReference type="OrthoDB" id="9807329at2"/>
<dbReference type="RefSeq" id="WP_103116320.1">
    <property type="nucleotide sequence ID" value="NZ_PPFX01000038.1"/>
</dbReference>
<gene>
    <name evidence="9" type="ORF">C2E25_13820</name>
</gene>
<dbReference type="Proteomes" id="UP000236340">
    <property type="component" value="Unassembled WGS sequence"/>
</dbReference>
<dbReference type="PANTHER" id="PTHR30237:SF2">
    <property type="entry name" value="MUREIN TETRAPEPTIDE CARBOXYPEPTIDASE"/>
    <property type="match status" value="1"/>
</dbReference>
<organism evidence="9 10">
    <name type="scientific">Geothermobacter hydrogeniphilus</name>
    <dbReference type="NCBI Taxonomy" id="1969733"/>
    <lineage>
        <taxon>Bacteria</taxon>
        <taxon>Pseudomonadati</taxon>
        <taxon>Thermodesulfobacteriota</taxon>
        <taxon>Desulfuromonadia</taxon>
        <taxon>Desulfuromonadales</taxon>
        <taxon>Geothermobacteraceae</taxon>
        <taxon>Geothermobacter</taxon>
    </lineage>
</organism>
<evidence type="ECO:0000259" key="8">
    <source>
        <dbReference type="Pfam" id="PF17676"/>
    </source>
</evidence>
<evidence type="ECO:0000256" key="4">
    <source>
        <dbReference type="ARBA" id="ARBA00022801"/>
    </source>
</evidence>